<dbReference type="NCBIfam" id="NF041043">
    <property type="entry name" value="BPSS1780_fam"/>
    <property type="match status" value="1"/>
</dbReference>
<protein>
    <submittedName>
        <fullName evidence="2">Uncharacterized protein</fullName>
    </submittedName>
</protein>
<feature type="transmembrane region" description="Helical" evidence="1">
    <location>
        <begin position="187"/>
        <end position="208"/>
    </location>
</feature>
<dbReference type="Proteomes" id="UP000175989">
    <property type="component" value="Unassembled WGS sequence"/>
</dbReference>
<evidence type="ECO:0000256" key="1">
    <source>
        <dbReference type="SAM" id="Phobius"/>
    </source>
</evidence>
<name>A0A1E7WIJ7_9BURK</name>
<keyword evidence="1" id="KW-0812">Transmembrane</keyword>
<keyword evidence="1" id="KW-1133">Transmembrane helix</keyword>
<reference evidence="3" key="1">
    <citation type="journal article" date="2016" name="Front. Microbiol.">
        <title>Molecular Keys to the Janthinobacterium and Duganella spp. Interaction with the Plant Pathogen Fusarium graminearum.</title>
        <authorList>
            <person name="Haack F.S."/>
            <person name="Poehlein A."/>
            <person name="Kroger C."/>
            <person name="Voigt C.A."/>
            <person name="Piepenbring M."/>
            <person name="Bode H.B."/>
            <person name="Daniel R."/>
            <person name="Schafer W."/>
            <person name="Streit W.R."/>
        </authorList>
    </citation>
    <scope>NUCLEOTIDE SEQUENCE [LARGE SCALE GENOMIC DNA]</scope>
    <source>
        <strain evidence="3">T54</strain>
    </source>
</reference>
<sequence length="262" mass="28847">MTTYTARTGLHWVKQGLLLFRKQPGGLMALFFCCMFLSMFIMVIPVGQLAVFLLTPLFSVAMLEGCRQVDEGKRALPNLLFSGFRKPARGPLLTLGALNLVILLLAAVLVYSMSGDVLARIAERPEKVDPALLQTMFVPMLIASAMYTITWILTCFAAPLVFWQKITVGKALFFSVVSVVRAFKPIFIATAALHVLYFVSSNIVGLVFGASQMAMAGIFTLLLLLIVLAHCTLYVAYREIFHQPQAATPVDLEKHDTPDPMA</sequence>
<keyword evidence="1" id="KW-0472">Membrane</keyword>
<gene>
    <name evidence="2" type="ORF">DUPY_31320</name>
</gene>
<evidence type="ECO:0000313" key="3">
    <source>
        <dbReference type="Proteomes" id="UP000175989"/>
    </source>
</evidence>
<dbReference type="RefSeq" id="WP_070249329.1">
    <property type="nucleotide sequence ID" value="NZ_LROM01000091.1"/>
</dbReference>
<evidence type="ECO:0000313" key="2">
    <source>
        <dbReference type="EMBL" id="OEZ98453.1"/>
    </source>
</evidence>
<feature type="transmembrane region" description="Helical" evidence="1">
    <location>
        <begin position="131"/>
        <end position="154"/>
    </location>
</feature>
<feature type="transmembrane region" description="Helical" evidence="1">
    <location>
        <begin position="214"/>
        <end position="237"/>
    </location>
</feature>
<feature type="transmembrane region" description="Helical" evidence="1">
    <location>
        <begin position="27"/>
        <end position="54"/>
    </location>
</feature>
<dbReference type="EMBL" id="LROM01000091">
    <property type="protein sequence ID" value="OEZ98453.1"/>
    <property type="molecule type" value="Genomic_DNA"/>
</dbReference>
<comment type="caution">
    <text evidence="2">The sequence shown here is derived from an EMBL/GenBank/DDBJ whole genome shotgun (WGS) entry which is preliminary data.</text>
</comment>
<keyword evidence="3" id="KW-1185">Reference proteome</keyword>
<dbReference type="AlphaFoldDB" id="A0A1E7WIJ7"/>
<organism evidence="2 3">
    <name type="scientific">Duganella phyllosphaerae</name>
    <dbReference type="NCBI Taxonomy" id="762836"/>
    <lineage>
        <taxon>Bacteria</taxon>
        <taxon>Pseudomonadati</taxon>
        <taxon>Pseudomonadota</taxon>
        <taxon>Betaproteobacteria</taxon>
        <taxon>Burkholderiales</taxon>
        <taxon>Oxalobacteraceae</taxon>
        <taxon>Telluria group</taxon>
        <taxon>Duganella</taxon>
    </lineage>
</organism>
<proteinExistence type="predicted"/>
<dbReference type="InterPro" id="IPR047798">
    <property type="entry name" value="BPSS1780-like"/>
</dbReference>
<dbReference type="PATRIC" id="fig|762836.4.peg.3224"/>
<dbReference type="OrthoDB" id="5298483at2"/>
<feature type="transmembrane region" description="Helical" evidence="1">
    <location>
        <begin position="92"/>
        <end position="111"/>
    </location>
</feature>
<accession>A0A1E7WIJ7</accession>